<accession>A0ABR0G9H5</accession>
<gene>
    <name evidence="1" type="ORF">QC762_0101280</name>
</gene>
<protein>
    <submittedName>
        <fullName evidence="1">Uncharacterized protein</fullName>
    </submittedName>
</protein>
<keyword evidence="2" id="KW-1185">Reference proteome</keyword>
<sequence>MITLEKSIKGLITFSLGVLSSSASQALFKQHFRREQTFKMKFTTTLILALTALVSAAPQPDSEIDARQTCVYDCGCSSGSGEPSPPPDTATCCRSVGGTLGNGGTLCNGLTFAQGTSYARCCASPGFVCFAPRGCTPVTV</sequence>
<dbReference type="RefSeq" id="XP_062741246.1">
    <property type="nucleotide sequence ID" value="XM_062884210.1"/>
</dbReference>
<dbReference type="Proteomes" id="UP001323405">
    <property type="component" value="Unassembled WGS sequence"/>
</dbReference>
<organism evidence="1 2">
    <name type="scientific">Podospora pseudocomata</name>
    <dbReference type="NCBI Taxonomy" id="2093779"/>
    <lineage>
        <taxon>Eukaryota</taxon>
        <taxon>Fungi</taxon>
        <taxon>Dikarya</taxon>
        <taxon>Ascomycota</taxon>
        <taxon>Pezizomycotina</taxon>
        <taxon>Sordariomycetes</taxon>
        <taxon>Sordariomycetidae</taxon>
        <taxon>Sordariales</taxon>
        <taxon>Podosporaceae</taxon>
        <taxon>Podospora</taxon>
    </lineage>
</organism>
<name>A0ABR0G9H5_9PEZI</name>
<dbReference type="GeneID" id="87904004"/>
<evidence type="ECO:0000313" key="2">
    <source>
        <dbReference type="Proteomes" id="UP001323405"/>
    </source>
</evidence>
<proteinExistence type="predicted"/>
<dbReference type="EMBL" id="JAFFHA010000008">
    <property type="protein sequence ID" value="KAK4652271.1"/>
    <property type="molecule type" value="Genomic_DNA"/>
</dbReference>
<reference evidence="1 2" key="1">
    <citation type="journal article" date="2023" name="bioRxiv">
        <title>High-quality genome assemblies of four members of thePodospora anserinaspecies complex.</title>
        <authorList>
            <person name="Ament-Velasquez S.L."/>
            <person name="Vogan A.A."/>
            <person name="Wallerman O."/>
            <person name="Hartmann F."/>
            <person name="Gautier V."/>
            <person name="Silar P."/>
            <person name="Giraud T."/>
            <person name="Johannesson H."/>
        </authorList>
    </citation>
    <scope>NUCLEOTIDE SEQUENCE [LARGE SCALE GENOMIC DNA]</scope>
    <source>
        <strain evidence="1 2">CBS 415.72m</strain>
    </source>
</reference>
<comment type="caution">
    <text evidence="1">The sequence shown here is derived from an EMBL/GenBank/DDBJ whole genome shotgun (WGS) entry which is preliminary data.</text>
</comment>
<evidence type="ECO:0000313" key="1">
    <source>
        <dbReference type="EMBL" id="KAK4652271.1"/>
    </source>
</evidence>